<dbReference type="EMBL" id="NPMS01000004">
    <property type="protein sequence ID" value="OZU88557.1"/>
    <property type="molecule type" value="Genomic_DNA"/>
</dbReference>
<keyword evidence="5" id="KW-0732">Signal</keyword>
<name>A0A265N9P6_9BACI</name>
<dbReference type="PROSITE" id="PS51257">
    <property type="entry name" value="PROKAR_LIPOPROTEIN"/>
    <property type="match status" value="1"/>
</dbReference>
<comment type="similarity">
    <text evidence="1 3">Belongs to the Cu-Zn superoxide dismutase family.</text>
</comment>
<dbReference type="GO" id="GO:0005507">
    <property type="term" value="F:copper ion binding"/>
    <property type="evidence" value="ECO:0007669"/>
    <property type="project" value="InterPro"/>
</dbReference>
<dbReference type="GO" id="GO:0004784">
    <property type="term" value="F:superoxide dismutase activity"/>
    <property type="evidence" value="ECO:0007669"/>
    <property type="project" value="UniProtKB-EC"/>
</dbReference>
<evidence type="ECO:0000256" key="1">
    <source>
        <dbReference type="ARBA" id="ARBA00010457"/>
    </source>
</evidence>
<comment type="cofactor">
    <cofactor evidence="3">
        <name>Cu cation</name>
        <dbReference type="ChEBI" id="CHEBI:23378"/>
    </cofactor>
    <text evidence="3">Binds 1 copper ion per subunit.</text>
</comment>
<evidence type="ECO:0000313" key="8">
    <source>
        <dbReference type="Proteomes" id="UP000216498"/>
    </source>
</evidence>
<feature type="signal peptide" evidence="5">
    <location>
        <begin position="1"/>
        <end position="19"/>
    </location>
</feature>
<evidence type="ECO:0000256" key="3">
    <source>
        <dbReference type="RuleBase" id="RU000393"/>
    </source>
</evidence>
<keyword evidence="3" id="KW-0560">Oxidoreductase</keyword>
<feature type="domain" description="Superoxide dismutase copper/zinc binding" evidence="6">
    <location>
        <begin position="36"/>
        <end position="166"/>
    </location>
</feature>
<dbReference type="RefSeq" id="WP_094885654.1">
    <property type="nucleotide sequence ID" value="NZ_NPMS01000004.1"/>
</dbReference>
<protein>
    <recommendedName>
        <fullName evidence="3">Superoxide dismutase [Cu-Zn]</fullName>
        <ecNumber evidence="3">1.15.1.1</ecNumber>
    </recommendedName>
</protein>
<dbReference type="Pfam" id="PF00080">
    <property type="entry name" value="Sod_Cu"/>
    <property type="match status" value="1"/>
</dbReference>
<keyword evidence="8" id="KW-1185">Reference proteome</keyword>
<feature type="region of interest" description="Disordered" evidence="4">
    <location>
        <begin position="144"/>
        <end position="190"/>
    </location>
</feature>
<keyword evidence="3" id="KW-0186">Copper</keyword>
<gene>
    <name evidence="7" type="ORF">CIL03_09645</name>
</gene>
<evidence type="ECO:0000256" key="4">
    <source>
        <dbReference type="SAM" id="MobiDB-lite"/>
    </source>
</evidence>
<dbReference type="PANTHER" id="PTHR10003">
    <property type="entry name" value="SUPEROXIDE DISMUTASE CU-ZN -RELATED"/>
    <property type="match status" value="1"/>
</dbReference>
<dbReference type="AlphaFoldDB" id="A0A265N9P6"/>
<dbReference type="EC" id="1.15.1.1" evidence="3"/>
<accession>A0A265N9P6</accession>
<dbReference type="Gene3D" id="2.60.40.200">
    <property type="entry name" value="Superoxide dismutase, copper/zinc binding domain"/>
    <property type="match status" value="1"/>
</dbReference>
<dbReference type="InterPro" id="IPR001424">
    <property type="entry name" value="SOD_Cu_Zn_dom"/>
</dbReference>
<sequence length="190" mass="20295">MRLFFLIIILFLAGCQSNAETNRNVDIYNSDGDMIGTAGFSEQPDGVQIKLKLEGLAPGFHGIHIHEYPKCEGPDFTTAGNHFNPEGKEHGLMHPKGPHLGDLPNIEADGGGLAEAELMLAGATMLEGKNSLFQGEGTSIVIDESQDDGISQPSGNSGVRIACGEIKTDPDAESTESPTDPTQFNEKQEE</sequence>
<evidence type="ECO:0000259" key="6">
    <source>
        <dbReference type="Pfam" id="PF00080"/>
    </source>
</evidence>
<dbReference type="InterPro" id="IPR024134">
    <property type="entry name" value="SOD_Cu/Zn_/chaperone"/>
</dbReference>
<dbReference type="Proteomes" id="UP000216498">
    <property type="component" value="Unassembled WGS sequence"/>
</dbReference>
<comment type="cofactor">
    <cofactor evidence="3">
        <name>Zn(2+)</name>
        <dbReference type="ChEBI" id="CHEBI:29105"/>
    </cofactor>
    <text evidence="3">Binds 1 zinc ion per subunit.</text>
</comment>
<keyword evidence="3" id="KW-0862">Zinc</keyword>
<evidence type="ECO:0000256" key="5">
    <source>
        <dbReference type="SAM" id="SignalP"/>
    </source>
</evidence>
<dbReference type="OrthoDB" id="9792957at2"/>
<dbReference type="InterPro" id="IPR036423">
    <property type="entry name" value="SOD-like_Cu/Zn_dom_sf"/>
</dbReference>
<reference evidence="7 8" key="1">
    <citation type="submission" date="2017-08" db="EMBL/GenBank/DDBJ databases">
        <title>Virgibacillus indicus sp. nov. and Virgibacillus profoundi sp. nov, two moderately halophilic bacteria isolated from marine sediment by using the Microfluidic Streak Plate.</title>
        <authorList>
            <person name="Xu B."/>
            <person name="Hu B."/>
            <person name="Wang J."/>
            <person name="Zhu Y."/>
            <person name="Huang L."/>
            <person name="Du W."/>
            <person name="Huang Y."/>
        </authorList>
    </citation>
    <scope>NUCLEOTIDE SEQUENCE [LARGE SCALE GENOMIC DNA]</scope>
    <source>
        <strain evidence="7 8">IO3-P2-C2</strain>
    </source>
</reference>
<dbReference type="SUPFAM" id="SSF49329">
    <property type="entry name" value="Cu,Zn superoxide dismutase-like"/>
    <property type="match status" value="1"/>
</dbReference>
<dbReference type="PROSITE" id="PS00332">
    <property type="entry name" value="SOD_CU_ZN_2"/>
    <property type="match status" value="1"/>
</dbReference>
<comment type="caution">
    <text evidence="7">The sequence shown here is derived from an EMBL/GenBank/DDBJ whole genome shotgun (WGS) entry which is preliminary data.</text>
</comment>
<organism evidence="7 8">
    <name type="scientific">Virgibacillus indicus</name>
    <dbReference type="NCBI Taxonomy" id="2024554"/>
    <lineage>
        <taxon>Bacteria</taxon>
        <taxon>Bacillati</taxon>
        <taxon>Bacillota</taxon>
        <taxon>Bacilli</taxon>
        <taxon>Bacillales</taxon>
        <taxon>Bacillaceae</taxon>
        <taxon>Virgibacillus</taxon>
    </lineage>
</organism>
<feature type="compositionally biased region" description="Polar residues" evidence="4">
    <location>
        <begin position="175"/>
        <end position="190"/>
    </location>
</feature>
<feature type="compositionally biased region" description="Polar residues" evidence="4">
    <location>
        <begin position="148"/>
        <end position="157"/>
    </location>
</feature>
<dbReference type="InterPro" id="IPR018152">
    <property type="entry name" value="SOD_Cu/Zn_BS"/>
</dbReference>
<keyword evidence="3" id="KW-0479">Metal-binding</keyword>
<dbReference type="CDD" id="cd00305">
    <property type="entry name" value="Cu-Zn_Superoxide_Dismutase"/>
    <property type="match status" value="1"/>
</dbReference>
<evidence type="ECO:0000256" key="2">
    <source>
        <dbReference type="ARBA" id="ARBA00024900"/>
    </source>
</evidence>
<comment type="catalytic activity">
    <reaction evidence="3">
        <text>2 superoxide + 2 H(+) = H2O2 + O2</text>
        <dbReference type="Rhea" id="RHEA:20696"/>
        <dbReference type="ChEBI" id="CHEBI:15378"/>
        <dbReference type="ChEBI" id="CHEBI:15379"/>
        <dbReference type="ChEBI" id="CHEBI:16240"/>
        <dbReference type="ChEBI" id="CHEBI:18421"/>
        <dbReference type="EC" id="1.15.1.1"/>
    </reaction>
</comment>
<evidence type="ECO:0000313" key="7">
    <source>
        <dbReference type="EMBL" id="OZU88557.1"/>
    </source>
</evidence>
<proteinExistence type="inferred from homology"/>
<feature type="chain" id="PRO_5012831219" description="Superoxide dismutase [Cu-Zn]" evidence="5">
    <location>
        <begin position="20"/>
        <end position="190"/>
    </location>
</feature>
<comment type="function">
    <text evidence="2">Destroys radicals which are normally produced within the cells and which are toxic to biological systems. May play a role in favoring mycobacterial survival in phagocytes.</text>
</comment>